<keyword evidence="3" id="KW-1185">Reference proteome</keyword>
<keyword evidence="2" id="KW-0418">Kinase</keyword>
<dbReference type="GO" id="GO:0005524">
    <property type="term" value="F:ATP binding"/>
    <property type="evidence" value="ECO:0007669"/>
    <property type="project" value="InterPro"/>
</dbReference>
<gene>
    <name evidence="2" type="ORF">SAMN05421665_2550</name>
</gene>
<dbReference type="InterPro" id="IPR027417">
    <property type="entry name" value="P-loop_NTPase"/>
</dbReference>
<dbReference type="GO" id="GO:0016301">
    <property type="term" value="F:kinase activity"/>
    <property type="evidence" value="ECO:0007669"/>
    <property type="project" value="UniProtKB-KW"/>
</dbReference>
<dbReference type="Proteomes" id="UP000186997">
    <property type="component" value="Unassembled WGS sequence"/>
</dbReference>
<dbReference type="InterPro" id="IPR006083">
    <property type="entry name" value="PRK/URK"/>
</dbReference>
<reference evidence="3" key="1">
    <citation type="submission" date="2017-01" db="EMBL/GenBank/DDBJ databases">
        <authorList>
            <person name="Varghese N."/>
            <person name="Submissions S."/>
        </authorList>
    </citation>
    <scope>NUCLEOTIDE SEQUENCE [LARGE SCALE GENOMIC DNA]</scope>
    <source>
        <strain evidence="3">DSM 29591</strain>
    </source>
</reference>
<dbReference type="SUPFAM" id="SSF52540">
    <property type="entry name" value="P-loop containing nucleoside triphosphate hydrolases"/>
    <property type="match status" value="1"/>
</dbReference>
<dbReference type="RefSeq" id="WP_076660270.1">
    <property type="nucleotide sequence ID" value="NZ_FTPR01000002.1"/>
</dbReference>
<evidence type="ECO:0000259" key="1">
    <source>
        <dbReference type="Pfam" id="PF00485"/>
    </source>
</evidence>
<dbReference type="STRING" id="287098.SAMN05421665_2550"/>
<dbReference type="Gene3D" id="3.40.50.300">
    <property type="entry name" value="P-loop containing nucleotide triphosphate hydrolases"/>
    <property type="match status" value="1"/>
</dbReference>
<dbReference type="EMBL" id="FTPR01000002">
    <property type="protein sequence ID" value="SIT87847.1"/>
    <property type="molecule type" value="Genomic_DNA"/>
</dbReference>
<dbReference type="PANTHER" id="PTHR10285">
    <property type="entry name" value="URIDINE KINASE"/>
    <property type="match status" value="1"/>
</dbReference>
<dbReference type="Pfam" id="PF00485">
    <property type="entry name" value="PRK"/>
    <property type="match status" value="1"/>
</dbReference>
<dbReference type="AlphaFoldDB" id="A0A1R3XAT9"/>
<evidence type="ECO:0000313" key="2">
    <source>
        <dbReference type="EMBL" id="SIT87847.1"/>
    </source>
</evidence>
<feature type="domain" description="Phosphoribulokinase/uridine kinase" evidence="1">
    <location>
        <begin position="25"/>
        <end position="81"/>
    </location>
</feature>
<evidence type="ECO:0000313" key="3">
    <source>
        <dbReference type="Proteomes" id="UP000186997"/>
    </source>
</evidence>
<sequence>MKLPPETLAKQALEHVLRLPDGRKLIAIAGPPGSGKSTVAAVLHHLLGAQGKTSAVVPMDGFHLDNAILDARGLRARKGAPETFDGAGFCNLVQRIAHDGADIVYPVFDRSRDIAIAGAAVLSKDVEYVLFEGNYLMLDGAPWDQLAQFWTSSIWIDAPIVELERRLMQRWFDEGFSETEARFKVGENDLLNAKHVQSNSRTCELVL</sequence>
<keyword evidence="2" id="KW-0808">Transferase</keyword>
<protein>
    <submittedName>
        <fullName evidence="2">Fructokinase</fullName>
    </submittedName>
</protein>
<proteinExistence type="predicted"/>
<dbReference type="OrthoDB" id="1550976at2"/>
<organism evidence="2 3">
    <name type="scientific">Yoonia rosea</name>
    <dbReference type="NCBI Taxonomy" id="287098"/>
    <lineage>
        <taxon>Bacteria</taxon>
        <taxon>Pseudomonadati</taxon>
        <taxon>Pseudomonadota</taxon>
        <taxon>Alphaproteobacteria</taxon>
        <taxon>Rhodobacterales</taxon>
        <taxon>Paracoccaceae</taxon>
        <taxon>Yoonia</taxon>
    </lineage>
</organism>
<name>A0A1R3XAT9_9RHOB</name>
<accession>A0A1R3XAT9</accession>